<keyword evidence="1" id="KW-0732">Signal</keyword>
<evidence type="ECO:0000256" key="1">
    <source>
        <dbReference type="SAM" id="SignalP"/>
    </source>
</evidence>
<proteinExistence type="predicted"/>
<protein>
    <submittedName>
        <fullName evidence="2">Uncharacterized protein</fullName>
    </submittedName>
</protein>
<evidence type="ECO:0000313" key="2">
    <source>
        <dbReference type="EMBL" id="SQH24705.1"/>
    </source>
</evidence>
<feature type="chain" id="PRO_5043623462" evidence="1">
    <location>
        <begin position="24"/>
        <end position="38"/>
    </location>
</feature>
<feature type="signal peptide" evidence="1">
    <location>
        <begin position="1"/>
        <end position="23"/>
    </location>
</feature>
<sequence>MKHKMMKFAAPLLAMMLAMPAYADNPPTAQSGLGYMYR</sequence>
<dbReference type="AlphaFoldDB" id="A0AAX2J2I5"/>
<organism evidence="2 3">
    <name type="scientific">Kingella kingae</name>
    <dbReference type="NCBI Taxonomy" id="504"/>
    <lineage>
        <taxon>Bacteria</taxon>
        <taxon>Pseudomonadati</taxon>
        <taxon>Pseudomonadota</taxon>
        <taxon>Betaproteobacteria</taxon>
        <taxon>Neisseriales</taxon>
        <taxon>Neisseriaceae</taxon>
        <taxon>Kingella</taxon>
    </lineage>
</organism>
<name>A0AAX2J2I5_KINKI</name>
<dbReference type="EMBL" id="LS483426">
    <property type="protein sequence ID" value="SQH24705.1"/>
    <property type="molecule type" value="Genomic_DNA"/>
</dbReference>
<gene>
    <name evidence="2" type="ORF">NCTC10529_00897</name>
</gene>
<dbReference type="Proteomes" id="UP000248598">
    <property type="component" value="Chromosome 1"/>
</dbReference>
<evidence type="ECO:0000313" key="3">
    <source>
        <dbReference type="Proteomes" id="UP000248598"/>
    </source>
</evidence>
<accession>A0AAX2J2I5</accession>
<reference evidence="2 3" key="1">
    <citation type="submission" date="2018-06" db="EMBL/GenBank/DDBJ databases">
        <authorList>
            <consortium name="Pathogen Informatics"/>
            <person name="Doyle S."/>
        </authorList>
    </citation>
    <scope>NUCLEOTIDE SEQUENCE [LARGE SCALE GENOMIC DNA]</scope>
    <source>
        <strain evidence="2 3">NCTC10529</strain>
    </source>
</reference>